<dbReference type="Gene3D" id="2.40.10.220">
    <property type="entry name" value="predicted glycosyltransferase like domains"/>
    <property type="match status" value="1"/>
</dbReference>
<gene>
    <name evidence="2" type="ORF">GRAN_3284</name>
</gene>
<protein>
    <recommendedName>
        <fullName evidence="1">PilZ domain-containing protein</fullName>
    </recommendedName>
</protein>
<reference evidence="2 3" key="1">
    <citation type="submission" date="2018-11" db="EMBL/GenBank/DDBJ databases">
        <authorList>
            <person name="Mardanov A.V."/>
            <person name="Ravin N.V."/>
            <person name="Dedysh S.N."/>
        </authorList>
    </citation>
    <scope>NUCLEOTIDE SEQUENCE [LARGE SCALE GENOMIC DNA]</scope>
    <source>
        <strain evidence="2 3">AF10</strain>
    </source>
</reference>
<feature type="domain" description="PilZ" evidence="1">
    <location>
        <begin position="9"/>
        <end position="105"/>
    </location>
</feature>
<name>A0A4Q0SZT9_9BACT</name>
<dbReference type="AlphaFoldDB" id="A0A4Q0SZT9"/>
<dbReference type="Pfam" id="PF07238">
    <property type="entry name" value="PilZ"/>
    <property type="match status" value="1"/>
</dbReference>
<keyword evidence="3" id="KW-1185">Reference proteome</keyword>
<accession>A0A4Q0SZT9</accession>
<comment type="caution">
    <text evidence="2">The sequence shown here is derived from an EMBL/GenBank/DDBJ whole genome shotgun (WGS) entry which is preliminary data.</text>
</comment>
<dbReference type="Proteomes" id="UP000289437">
    <property type="component" value="Unassembled WGS sequence"/>
</dbReference>
<dbReference type="GO" id="GO:0035438">
    <property type="term" value="F:cyclic-di-GMP binding"/>
    <property type="evidence" value="ECO:0007669"/>
    <property type="project" value="InterPro"/>
</dbReference>
<evidence type="ECO:0000313" key="3">
    <source>
        <dbReference type="Proteomes" id="UP000289437"/>
    </source>
</evidence>
<dbReference type="SUPFAM" id="SSF141371">
    <property type="entry name" value="PilZ domain-like"/>
    <property type="match status" value="1"/>
</dbReference>
<proteinExistence type="predicted"/>
<dbReference type="InterPro" id="IPR009875">
    <property type="entry name" value="PilZ_domain"/>
</dbReference>
<reference evidence="3" key="2">
    <citation type="submission" date="2019-02" db="EMBL/GenBank/DDBJ databases">
        <title>Granulicella sibirica sp. nov., a psychrotolerant acidobacterium isolated from an organic soil layer in forested tundra, West Siberia.</title>
        <authorList>
            <person name="Oshkin I.Y."/>
            <person name="Kulichevskaya I.S."/>
            <person name="Rijpstra W.I.C."/>
            <person name="Sinninghe Damste J.S."/>
            <person name="Rakitin A.L."/>
            <person name="Ravin N.V."/>
            <person name="Dedysh S.N."/>
        </authorList>
    </citation>
    <scope>NUCLEOTIDE SEQUENCE [LARGE SCALE GENOMIC DNA]</scope>
    <source>
        <strain evidence="3">AF10</strain>
    </source>
</reference>
<organism evidence="2 3">
    <name type="scientific">Granulicella sibirica</name>
    <dbReference type="NCBI Taxonomy" id="2479048"/>
    <lineage>
        <taxon>Bacteria</taxon>
        <taxon>Pseudomonadati</taxon>
        <taxon>Acidobacteriota</taxon>
        <taxon>Terriglobia</taxon>
        <taxon>Terriglobales</taxon>
        <taxon>Acidobacteriaceae</taxon>
        <taxon>Granulicella</taxon>
    </lineage>
</organism>
<evidence type="ECO:0000313" key="2">
    <source>
        <dbReference type="EMBL" id="RXH56427.1"/>
    </source>
</evidence>
<dbReference type="OrthoDB" id="121886at2"/>
<evidence type="ECO:0000259" key="1">
    <source>
        <dbReference type="Pfam" id="PF07238"/>
    </source>
</evidence>
<sequence>MEGSEFGGRRHVRVGYSGGTVTVRCNLSGPFLPGSLIDISISGCLILMQDPLPVTPSQVIELHFDLNSLAFRVLGFVRHARKPRQIGVEFHHLSEQARSDLEGFIDYFAPAGVNVLQP</sequence>
<dbReference type="EMBL" id="RDSM01000002">
    <property type="protein sequence ID" value="RXH56427.1"/>
    <property type="molecule type" value="Genomic_DNA"/>
</dbReference>
<dbReference type="RefSeq" id="WP_128913887.1">
    <property type="nucleotide sequence ID" value="NZ_RDSM01000002.1"/>
</dbReference>